<proteinExistence type="predicted"/>
<dbReference type="PANTHER" id="PTHR10151:SF120">
    <property type="entry name" value="BIS(5'-ADENOSYL)-TRIPHOSPHATASE"/>
    <property type="match status" value="1"/>
</dbReference>
<organism evidence="1">
    <name type="scientific">Monodopsis sp. MarTras21</name>
    <dbReference type="NCBI Taxonomy" id="1745953"/>
    <lineage>
        <taxon>Eukaryota</taxon>
        <taxon>Sar</taxon>
        <taxon>Stramenopiles</taxon>
        <taxon>Ochrophyta</taxon>
        <taxon>Eustigmatophyceae</taxon>
        <taxon>Eustigmatales</taxon>
        <taxon>Monodopsidaceae</taxon>
        <taxon>Monodopsis</taxon>
    </lineage>
</organism>
<evidence type="ECO:0000313" key="1">
    <source>
        <dbReference type="EMBL" id="AOW70733.1"/>
    </source>
</evidence>
<accession>A0A1D8RDB9</accession>
<dbReference type="CDD" id="cd16018">
    <property type="entry name" value="Enpp"/>
    <property type="match status" value="1"/>
</dbReference>
<sequence>MQKTVVLNVVGLTSKLISENTPFLCQWIKKGKLCKIKPMLPSVTCSVQSTYLTGKWPNTHGIVGNGWYFEDLCEIKFWHQSNKLVASPKIWEIAKKQDPSFTCANMFWWYNMYSTVDYSVTPRPIYRSDGIKIEDSYTFPNKLRDELQNKLGRFPLFKFWGPNTSIESSKWIAESSKLVELKYNPTLTLIYLPQLDYCLQKSGPHSSQTTTSLKELDHVCKDLIEFYESKNANIIILSEYGIEPVEHVVYINRILRIHGFLKIREENGGELLDAGASLAFAVCDHQVAHIYINDKNLIDDISDLLNNVTGISIILDENKKKQNNLDHQRSGDLVAIANKGSWFSYYYWLEDKKAPDFARIVEIHKKPGYDPAELFIDPNIKWAKLRILLTLLKKKLGFRYLMKYIPLNDTLVKGSHGRIDIEPDNYPIIVTQKKDLLTKNLIEAIDIFDILLEHLKIK</sequence>
<protein>
    <recommendedName>
        <fullName evidence="2">Alkaline phosphatase family protein</fullName>
    </recommendedName>
</protein>
<dbReference type="SUPFAM" id="SSF53649">
    <property type="entry name" value="Alkaline phosphatase-like"/>
    <property type="match status" value="1"/>
</dbReference>
<dbReference type="EMBL" id="KX839260">
    <property type="protein sequence ID" value="AOW70733.1"/>
    <property type="molecule type" value="Genomic_DNA"/>
</dbReference>
<evidence type="ECO:0008006" key="2">
    <source>
        <dbReference type="Google" id="ProtNLM"/>
    </source>
</evidence>
<dbReference type="Pfam" id="PF01663">
    <property type="entry name" value="Phosphodiest"/>
    <property type="match status" value="1"/>
</dbReference>
<dbReference type="GO" id="GO:0016787">
    <property type="term" value="F:hydrolase activity"/>
    <property type="evidence" value="ECO:0007669"/>
    <property type="project" value="UniProtKB-ARBA"/>
</dbReference>
<name>A0A1D8RDB9_9STRA</name>
<geneLocation type="chloroplast" evidence="1"/>
<dbReference type="Gene3D" id="3.40.720.10">
    <property type="entry name" value="Alkaline Phosphatase, subunit A"/>
    <property type="match status" value="1"/>
</dbReference>
<dbReference type="InterPro" id="IPR002591">
    <property type="entry name" value="Phosphodiest/P_Trfase"/>
</dbReference>
<dbReference type="PANTHER" id="PTHR10151">
    <property type="entry name" value="ECTONUCLEOTIDE PYROPHOSPHATASE/PHOSPHODIESTERASE"/>
    <property type="match status" value="1"/>
</dbReference>
<reference evidence="1" key="1">
    <citation type="submission" date="2016-09" db="EMBL/GenBank/DDBJ databases">
        <title>The plastid genome of some eustigmatophyte algae harbours a bacteria-derived six-gene cluster for biosynthesis of a novel secondary metabolite.</title>
        <authorList>
            <person name="Yurchenko T."/>
            <person name="Sevcikova T."/>
            <person name="Strnad H."/>
            <person name="Butenko A."/>
            <person name="Elias M."/>
        </authorList>
    </citation>
    <scope>NUCLEOTIDE SEQUENCE</scope>
</reference>
<keyword evidence="1" id="KW-0934">Plastid</keyword>
<dbReference type="AlphaFoldDB" id="A0A1D8RDB9"/>
<keyword evidence="1" id="KW-0150">Chloroplast</keyword>
<dbReference type="InterPro" id="IPR017850">
    <property type="entry name" value="Alkaline_phosphatase_core_sf"/>
</dbReference>
<gene>
    <name evidence="1" type="primary">eboF</name>
</gene>